<organism evidence="1 2">
    <name type="scientific">Dreissena polymorpha</name>
    <name type="common">Zebra mussel</name>
    <name type="synonym">Mytilus polymorpha</name>
    <dbReference type="NCBI Taxonomy" id="45954"/>
    <lineage>
        <taxon>Eukaryota</taxon>
        <taxon>Metazoa</taxon>
        <taxon>Spiralia</taxon>
        <taxon>Lophotrochozoa</taxon>
        <taxon>Mollusca</taxon>
        <taxon>Bivalvia</taxon>
        <taxon>Autobranchia</taxon>
        <taxon>Heteroconchia</taxon>
        <taxon>Euheterodonta</taxon>
        <taxon>Imparidentia</taxon>
        <taxon>Neoheterodontei</taxon>
        <taxon>Myida</taxon>
        <taxon>Dreissenoidea</taxon>
        <taxon>Dreissenidae</taxon>
        <taxon>Dreissena</taxon>
    </lineage>
</organism>
<sequence length="51" mass="5197">MQACSQGFEKGGAIFCLRQFLLSIEVAKGVCGGGDVPPAIGGFGGPPPRQF</sequence>
<dbReference type="AlphaFoldDB" id="A0A9D4N8T6"/>
<dbReference type="EMBL" id="JAIWYP010000001">
    <property type="protein sequence ID" value="KAH3891862.1"/>
    <property type="molecule type" value="Genomic_DNA"/>
</dbReference>
<reference evidence="1" key="2">
    <citation type="submission" date="2020-11" db="EMBL/GenBank/DDBJ databases">
        <authorList>
            <person name="McCartney M.A."/>
            <person name="Auch B."/>
            <person name="Kono T."/>
            <person name="Mallez S."/>
            <person name="Becker A."/>
            <person name="Gohl D.M."/>
            <person name="Silverstein K.A.T."/>
            <person name="Koren S."/>
            <person name="Bechman K.B."/>
            <person name="Herman A."/>
            <person name="Abrahante J.E."/>
            <person name="Garbe J."/>
        </authorList>
    </citation>
    <scope>NUCLEOTIDE SEQUENCE</scope>
    <source>
        <strain evidence="1">Duluth1</strain>
        <tissue evidence="1">Whole animal</tissue>
    </source>
</reference>
<gene>
    <name evidence="1" type="ORF">DPMN_015972</name>
</gene>
<reference evidence="1" key="1">
    <citation type="journal article" date="2019" name="bioRxiv">
        <title>The Genome of the Zebra Mussel, Dreissena polymorpha: A Resource for Invasive Species Research.</title>
        <authorList>
            <person name="McCartney M.A."/>
            <person name="Auch B."/>
            <person name="Kono T."/>
            <person name="Mallez S."/>
            <person name="Zhang Y."/>
            <person name="Obille A."/>
            <person name="Becker A."/>
            <person name="Abrahante J.E."/>
            <person name="Garbe J."/>
            <person name="Badalamenti J.P."/>
            <person name="Herman A."/>
            <person name="Mangelson H."/>
            <person name="Liachko I."/>
            <person name="Sullivan S."/>
            <person name="Sone E.D."/>
            <person name="Koren S."/>
            <person name="Silverstein K.A.T."/>
            <person name="Beckman K.B."/>
            <person name="Gohl D.M."/>
        </authorList>
    </citation>
    <scope>NUCLEOTIDE SEQUENCE</scope>
    <source>
        <strain evidence="1">Duluth1</strain>
        <tissue evidence="1">Whole animal</tissue>
    </source>
</reference>
<comment type="caution">
    <text evidence="1">The sequence shown here is derived from an EMBL/GenBank/DDBJ whole genome shotgun (WGS) entry which is preliminary data.</text>
</comment>
<dbReference type="Proteomes" id="UP000828390">
    <property type="component" value="Unassembled WGS sequence"/>
</dbReference>
<evidence type="ECO:0000313" key="2">
    <source>
        <dbReference type="Proteomes" id="UP000828390"/>
    </source>
</evidence>
<proteinExistence type="predicted"/>
<keyword evidence="2" id="KW-1185">Reference proteome</keyword>
<accession>A0A9D4N8T6</accession>
<protein>
    <submittedName>
        <fullName evidence="1">Uncharacterized protein</fullName>
    </submittedName>
</protein>
<evidence type="ECO:0000313" key="1">
    <source>
        <dbReference type="EMBL" id="KAH3891862.1"/>
    </source>
</evidence>
<name>A0A9D4N8T6_DREPO</name>